<protein>
    <recommendedName>
        <fullName evidence="8">Peptidase S54 rhomboid domain-containing protein</fullName>
    </recommendedName>
</protein>
<dbReference type="InterPro" id="IPR035952">
    <property type="entry name" value="Rhomboid-like_sf"/>
</dbReference>
<dbReference type="PANTHER" id="PTHR43731:SF30">
    <property type="entry name" value="RHOMBOID-LIKE PROTEIN 9, CHLOROPLASTIC"/>
    <property type="match status" value="1"/>
</dbReference>
<comment type="caution">
    <text evidence="9">The sequence shown here is derived from an EMBL/GenBank/DDBJ whole genome shotgun (WGS) entry which is preliminary data.</text>
</comment>
<accession>A0A7J6E6F7</accession>
<dbReference type="SUPFAM" id="SSF144091">
    <property type="entry name" value="Rhomboid-like"/>
    <property type="match status" value="1"/>
</dbReference>
<dbReference type="PANTHER" id="PTHR43731">
    <property type="entry name" value="RHOMBOID PROTEASE"/>
    <property type="match status" value="1"/>
</dbReference>
<dbReference type="GO" id="GO:0016020">
    <property type="term" value="C:membrane"/>
    <property type="evidence" value="ECO:0007669"/>
    <property type="project" value="UniProtKB-SubCell"/>
</dbReference>
<dbReference type="FunFam" id="1.20.1540.10:FF:000017">
    <property type="entry name" value="RHOMBOID-like protein 9, chloroplastic"/>
    <property type="match status" value="1"/>
</dbReference>
<organism evidence="9 10">
    <name type="scientific">Cannabis sativa</name>
    <name type="common">Hemp</name>
    <name type="synonym">Marijuana</name>
    <dbReference type="NCBI Taxonomy" id="3483"/>
    <lineage>
        <taxon>Eukaryota</taxon>
        <taxon>Viridiplantae</taxon>
        <taxon>Streptophyta</taxon>
        <taxon>Embryophyta</taxon>
        <taxon>Tracheophyta</taxon>
        <taxon>Spermatophyta</taxon>
        <taxon>Magnoliopsida</taxon>
        <taxon>eudicotyledons</taxon>
        <taxon>Gunneridae</taxon>
        <taxon>Pentapetalae</taxon>
        <taxon>rosids</taxon>
        <taxon>fabids</taxon>
        <taxon>Rosales</taxon>
        <taxon>Cannabaceae</taxon>
        <taxon>Cannabis</taxon>
    </lineage>
</organism>
<dbReference type="Pfam" id="PF05512">
    <property type="entry name" value="AWPM-19"/>
    <property type="match status" value="1"/>
</dbReference>
<keyword evidence="3 7" id="KW-0812">Transmembrane</keyword>
<dbReference type="Gene3D" id="1.20.1540.10">
    <property type="entry name" value="Rhomboid-like"/>
    <property type="match status" value="1"/>
</dbReference>
<evidence type="ECO:0000313" key="9">
    <source>
        <dbReference type="EMBL" id="KAF4353259.1"/>
    </source>
</evidence>
<dbReference type="AlphaFoldDB" id="A0A7J6E6F7"/>
<evidence type="ECO:0000256" key="5">
    <source>
        <dbReference type="ARBA" id="ARBA00023136"/>
    </source>
</evidence>
<dbReference type="EMBL" id="JAATIQ010000510">
    <property type="protein sequence ID" value="KAF4353259.1"/>
    <property type="molecule type" value="Genomic_DNA"/>
</dbReference>
<feature type="transmembrane region" description="Helical" evidence="7">
    <location>
        <begin position="542"/>
        <end position="563"/>
    </location>
</feature>
<keyword evidence="10" id="KW-1185">Reference proteome</keyword>
<evidence type="ECO:0000313" key="10">
    <source>
        <dbReference type="Proteomes" id="UP000583929"/>
    </source>
</evidence>
<feature type="compositionally biased region" description="Basic and acidic residues" evidence="6">
    <location>
        <begin position="272"/>
        <end position="281"/>
    </location>
</feature>
<reference evidence="9 10" key="1">
    <citation type="journal article" date="2020" name="bioRxiv">
        <title>Sequence and annotation of 42 cannabis genomes reveals extensive copy number variation in cannabinoid synthesis and pathogen resistance genes.</title>
        <authorList>
            <person name="Mckernan K.J."/>
            <person name="Helbert Y."/>
            <person name="Kane L.T."/>
            <person name="Ebling H."/>
            <person name="Zhang L."/>
            <person name="Liu B."/>
            <person name="Eaton Z."/>
            <person name="Mclaughlin S."/>
            <person name="Kingan S."/>
            <person name="Baybayan P."/>
            <person name="Concepcion G."/>
            <person name="Jordan M."/>
            <person name="Riva A."/>
            <person name="Barbazuk W."/>
            <person name="Harkins T."/>
        </authorList>
    </citation>
    <scope>NUCLEOTIDE SEQUENCE [LARGE SCALE GENOMIC DNA]</scope>
    <source>
        <strain evidence="10">cv. Jamaican Lion 4</strain>
        <tissue evidence="9">Leaf</tissue>
    </source>
</reference>
<keyword evidence="4 7" id="KW-1133">Transmembrane helix</keyword>
<feature type="transmembrane region" description="Helical" evidence="7">
    <location>
        <begin position="617"/>
        <end position="636"/>
    </location>
</feature>
<feature type="region of interest" description="Disordered" evidence="6">
    <location>
        <begin position="264"/>
        <end position="290"/>
    </location>
</feature>
<dbReference type="GO" id="GO:0004252">
    <property type="term" value="F:serine-type endopeptidase activity"/>
    <property type="evidence" value="ECO:0007669"/>
    <property type="project" value="InterPro"/>
</dbReference>
<comment type="similarity">
    <text evidence="2">Belongs to the peptidase S54 family.</text>
</comment>
<feature type="transmembrane region" description="Helical" evidence="7">
    <location>
        <begin position="513"/>
        <end position="530"/>
    </location>
</feature>
<dbReference type="InterPro" id="IPR022764">
    <property type="entry name" value="Peptidase_S54_rhomboid_dom"/>
</dbReference>
<gene>
    <name evidence="9" type="ORF">G4B88_028450</name>
</gene>
<evidence type="ECO:0000256" key="7">
    <source>
        <dbReference type="SAM" id="Phobius"/>
    </source>
</evidence>
<feature type="transmembrane region" description="Helical" evidence="7">
    <location>
        <begin position="656"/>
        <end position="676"/>
    </location>
</feature>
<evidence type="ECO:0000256" key="4">
    <source>
        <dbReference type="ARBA" id="ARBA00022989"/>
    </source>
</evidence>
<proteinExistence type="inferred from homology"/>
<evidence type="ECO:0000256" key="3">
    <source>
        <dbReference type="ARBA" id="ARBA00022692"/>
    </source>
</evidence>
<dbReference type="InterPro" id="IPR050925">
    <property type="entry name" value="Rhomboid_protease_S54"/>
</dbReference>
<feature type="transmembrane region" description="Helical" evidence="7">
    <location>
        <begin position="405"/>
        <end position="422"/>
    </location>
</feature>
<dbReference type="Proteomes" id="UP000583929">
    <property type="component" value="Unassembled WGS sequence"/>
</dbReference>
<feature type="domain" description="Peptidase S54 rhomboid" evidence="8">
    <location>
        <begin position="341"/>
        <end position="478"/>
    </location>
</feature>
<feature type="transmembrane region" description="Helical" evidence="7">
    <location>
        <begin position="377"/>
        <end position="399"/>
    </location>
</feature>
<keyword evidence="5 7" id="KW-0472">Membrane</keyword>
<sequence length="697" mass="77214">MQNHLPFRQTIDNLSKSLRERSSLTLGHPSGEPFDNLSKSLRERSSLTLGDLSQEPFKNLSITRQEMSLLTLRHSHRELCINMAVVSICYKMPHRNQTQHIQNLMRHNERGMMITCDSVKLFSVYIYKKWSSSSNIKGPILLQTRSDFQHNLRSISETKSHVGIFCANQKQLRSLSSYFGKLQDANKLKLLNPAESSNKPQLCSNKKLDILGAYLDKLDKDESSADKDCSTAAEPTLSSFECQHTIKEDYERKEDMKMRTYMNKGTRIGSHGPKESQRLQQDDDDDDEDEPSNLYLISTLASINIAVVLFEIASPIRSSDMELSSLPLLYGAKVNHLILVGEWWRLITPMFLNCGVFDIGLGCWALFTFGPKVCRGYGSFTFLLIYILGGISGNLISFLHTPKPTIGGTAPIYAIIGAWMVYQIQNKDVISKQVSENLFQKAIIITGLGFILSHFVPIDEWAHFGAAFSGVAYGFVACPTLELDDITASASSSSGQEKGIALVKRQSDPWKSLLWFSLFIVVLTSLLFLVQPPLNDMITGVGPLIVANLVVHLIVLGLAGWSLDKYIDGEENHPHLGGNPSTRFMLVFALVGGVVGACSLISGLIHLRTWRSDSLAAASSLALIAWALTALAFGLVCKEMILGGRRGKRLQTLEAFIVISLLSQILYVVLLHGGVYSSTYGPGYRNDPQKPATSADI</sequence>
<evidence type="ECO:0000259" key="8">
    <source>
        <dbReference type="Pfam" id="PF01694"/>
    </source>
</evidence>
<evidence type="ECO:0000256" key="1">
    <source>
        <dbReference type="ARBA" id="ARBA00004141"/>
    </source>
</evidence>
<evidence type="ECO:0000256" key="6">
    <source>
        <dbReference type="SAM" id="MobiDB-lite"/>
    </source>
</evidence>
<name>A0A7J6E6F7_CANSA</name>
<dbReference type="Pfam" id="PF01694">
    <property type="entry name" value="Rhomboid"/>
    <property type="match status" value="1"/>
</dbReference>
<comment type="subcellular location">
    <subcellularLocation>
        <location evidence="1">Membrane</location>
        <topology evidence="1">Multi-pass membrane protein</topology>
    </subcellularLocation>
</comment>
<feature type="transmembrane region" description="Helical" evidence="7">
    <location>
        <begin position="584"/>
        <end position="605"/>
    </location>
</feature>
<dbReference type="InterPro" id="IPR008390">
    <property type="entry name" value="AWPM-19"/>
</dbReference>
<feature type="transmembrane region" description="Helical" evidence="7">
    <location>
        <begin position="350"/>
        <end position="370"/>
    </location>
</feature>
<evidence type="ECO:0000256" key="2">
    <source>
        <dbReference type="ARBA" id="ARBA00009045"/>
    </source>
</evidence>